<dbReference type="PROSITE" id="PS50125">
    <property type="entry name" value="GUANYLATE_CYCLASE_2"/>
    <property type="match status" value="1"/>
</dbReference>
<dbReference type="InterPro" id="IPR029787">
    <property type="entry name" value="Nucleotide_cyclase"/>
</dbReference>
<dbReference type="InterPro" id="IPR050697">
    <property type="entry name" value="Adenylyl/Guanylyl_Cyclase_3/4"/>
</dbReference>
<dbReference type="GO" id="GO:0035556">
    <property type="term" value="P:intracellular signal transduction"/>
    <property type="evidence" value="ECO:0007669"/>
    <property type="project" value="InterPro"/>
</dbReference>
<evidence type="ECO:0000259" key="2">
    <source>
        <dbReference type="PROSITE" id="PS50125"/>
    </source>
</evidence>
<feature type="transmembrane region" description="Helical" evidence="1">
    <location>
        <begin position="394"/>
        <end position="415"/>
    </location>
</feature>
<dbReference type="PANTHER" id="PTHR43081">
    <property type="entry name" value="ADENYLATE CYCLASE, TERMINAL-DIFFERENTIATION SPECIFIC-RELATED"/>
    <property type="match status" value="1"/>
</dbReference>
<reference evidence="3 4" key="1">
    <citation type="submission" date="2018-06" db="EMBL/GenBank/DDBJ databases">
        <title>Genomic Encyclopedia of Type Strains, Phase IV (KMG-IV): sequencing the most valuable type-strain genomes for metagenomic binning, comparative biology and taxonomic classification.</title>
        <authorList>
            <person name="Goeker M."/>
        </authorList>
    </citation>
    <scope>NUCLEOTIDE SEQUENCE [LARGE SCALE GENOMIC DNA]</scope>
    <source>
        <strain evidence="3 4">DSM 24875</strain>
    </source>
</reference>
<proteinExistence type="predicted"/>
<protein>
    <submittedName>
        <fullName evidence="3">Adenylate cyclase</fullName>
    </submittedName>
</protein>
<dbReference type="PANTHER" id="PTHR43081:SF1">
    <property type="entry name" value="ADENYLATE CYCLASE, TERMINAL-DIFFERENTIATION SPECIFIC"/>
    <property type="match status" value="1"/>
</dbReference>
<dbReference type="InterPro" id="IPR001054">
    <property type="entry name" value="A/G_cyclase"/>
</dbReference>
<gene>
    <name evidence="3" type="ORF">DFR50_11693</name>
</gene>
<dbReference type="InterPro" id="IPR007890">
    <property type="entry name" value="CHASE2"/>
</dbReference>
<accession>A0A366F9W1</accession>
<evidence type="ECO:0000313" key="3">
    <source>
        <dbReference type="EMBL" id="RBP11398.1"/>
    </source>
</evidence>
<feature type="domain" description="Guanylate cyclase" evidence="2">
    <location>
        <begin position="482"/>
        <end position="620"/>
    </location>
</feature>
<keyword evidence="1" id="KW-0812">Transmembrane</keyword>
<keyword evidence="4" id="KW-1185">Reference proteome</keyword>
<dbReference type="CDD" id="cd07302">
    <property type="entry name" value="CHD"/>
    <property type="match status" value="1"/>
</dbReference>
<dbReference type="GO" id="GO:0004016">
    <property type="term" value="F:adenylate cyclase activity"/>
    <property type="evidence" value="ECO:0007669"/>
    <property type="project" value="UniProtKB-ARBA"/>
</dbReference>
<dbReference type="GO" id="GO:0006171">
    <property type="term" value="P:cAMP biosynthetic process"/>
    <property type="evidence" value="ECO:0007669"/>
    <property type="project" value="TreeGrafter"/>
</dbReference>
<evidence type="ECO:0000256" key="1">
    <source>
        <dbReference type="SAM" id="Phobius"/>
    </source>
</evidence>
<dbReference type="Proteomes" id="UP000253529">
    <property type="component" value="Unassembled WGS sequence"/>
</dbReference>
<organism evidence="3 4">
    <name type="scientific">Roseiarcus fermentans</name>
    <dbReference type="NCBI Taxonomy" id="1473586"/>
    <lineage>
        <taxon>Bacteria</taxon>
        <taxon>Pseudomonadati</taxon>
        <taxon>Pseudomonadota</taxon>
        <taxon>Alphaproteobacteria</taxon>
        <taxon>Hyphomicrobiales</taxon>
        <taxon>Roseiarcaceae</taxon>
        <taxon>Roseiarcus</taxon>
    </lineage>
</organism>
<dbReference type="RefSeq" id="WP_170153233.1">
    <property type="nucleotide sequence ID" value="NZ_QNRK01000016.1"/>
</dbReference>
<dbReference type="SMART" id="SM01080">
    <property type="entry name" value="CHASE2"/>
    <property type="match status" value="1"/>
</dbReference>
<dbReference type="Pfam" id="PF05226">
    <property type="entry name" value="CHASE2"/>
    <property type="match status" value="1"/>
</dbReference>
<comment type="caution">
    <text evidence="3">The sequence shown here is derived from an EMBL/GenBank/DDBJ whole genome shotgun (WGS) entry which is preliminary data.</text>
</comment>
<feature type="transmembrane region" description="Helical" evidence="1">
    <location>
        <begin position="421"/>
        <end position="440"/>
    </location>
</feature>
<dbReference type="AlphaFoldDB" id="A0A366F9W1"/>
<evidence type="ECO:0000313" key="4">
    <source>
        <dbReference type="Proteomes" id="UP000253529"/>
    </source>
</evidence>
<dbReference type="Pfam" id="PF00211">
    <property type="entry name" value="Guanylate_cyc"/>
    <property type="match status" value="1"/>
</dbReference>
<keyword evidence="1" id="KW-0472">Membrane</keyword>
<name>A0A366F9W1_9HYPH</name>
<sequence length="746" mass="79558">MASVGALRRLRKWRSYVLVVVGAYAFTLLIGALAAPLRGSLENIVFDQYQRWKPRPSDLDEPVRIVDIDDESIHLIGRWPWSRRKMADLVEALVKANVAGIGFDFVFSEPDETGGDAAACAAGGRGPDQASRCAEGVSGDTALAHAVQGRPVALGVYLTATHDGAQASLTSKAGFSYVGDPPADFVYTFKGVLPPIGALRDAAAGLGFLNWLPDNDRVVRRVPLLLNVNGQLQPSLALETLRVAQGASGYVVKSTTAAGSTAGKSEVIDSIKDGDVVVPVQADGLLRVWFAKSDPRRVVPAWKALQPDADLSDLSGKLVLIGASASLLSDIVATPLDPSTPGVEAHANLIGQMLAGATLERPDWAPGAEIWAGAALSLLLAVLLPLFPIYATAVMLVVAAGGFAVLSWTAFAHQGVLIDPVTPGVTAGFVFLAGVGQLYGQKRQQVSEIRSAFGRYVSPAVVARLAEHPEQLKLGGEKRDLTVMFCDIRSFTTLSEGFTAVELSTFLNEYLSPMTDIILGEEGTVDKYMGDAIMAFWNAPLDDAAHGIHGVRAALRMRETLAELNRDWRESAAKADRPFKPVKFGIGLNTGECSVGNMGSLQRFDYSALGDEVNIASRLEGSSKQFGVDIVASAATRDEAAEFAWLEIDRVKLKNKTRAVALFALAGGPAYAESDDFRRLAALHEDMLAAYRARKFAAAQTLAQEAAPLAPAEVAGLYGYCLRRFAALDAQALPESWAPMIALDEK</sequence>
<dbReference type="Gene3D" id="3.30.70.1230">
    <property type="entry name" value="Nucleotide cyclase"/>
    <property type="match status" value="1"/>
</dbReference>
<dbReference type="SUPFAM" id="SSF55073">
    <property type="entry name" value="Nucleotide cyclase"/>
    <property type="match status" value="1"/>
</dbReference>
<dbReference type="EMBL" id="QNRK01000016">
    <property type="protein sequence ID" value="RBP11398.1"/>
    <property type="molecule type" value="Genomic_DNA"/>
</dbReference>
<keyword evidence="1" id="KW-1133">Transmembrane helix</keyword>
<dbReference type="SMART" id="SM00044">
    <property type="entry name" value="CYCc"/>
    <property type="match status" value="1"/>
</dbReference>